<dbReference type="OrthoDB" id="2083140at2"/>
<feature type="domain" description="DUF4435" evidence="1">
    <location>
        <begin position="31"/>
        <end position="265"/>
    </location>
</feature>
<dbReference type="Proteomes" id="UP000318053">
    <property type="component" value="Unassembled WGS sequence"/>
</dbReference>
<dbReference type="AlphaFoldDB" id="A0A5C5YJ35"/>
<name>A0A5C5YJ35_9BACT</name>
<protein>
    <recommendedName>
        <fullName evidence="1">DUF4435 domain-containing protein</fullName>
    </recommendedName>
</protein>
<dbReference type="EMBL" id="SJPK01000001">
    <property type="protein sequence ID" value="TWT74882.1"/>
    <property type="molecule type" value="Genomic_DNA"/>
</dbReference>
<reference evidence="2 3" key="1">
    <citation type="submission" date="2019-02" db="EMBL/GenBank/DDBJ databases">
        <title>Deep-cultivation of Planctomycetes and their phenomic and genomic characterization uncovers novel biology.</title>
        <authorList>
            <person name="Wiegand S."/>
            <person name="Jogler M."/>
            <person name="Boedeker C."/>
            <person name="Pinto D."/>
            <person name="Vollmers J."/>
            <person name="Rivas-Marin E."/>
            <person name="Kohn T."/>
            <person name="Peeters S.H."/>
            <person name="Heuer A."/>
            <person name="Rast P."/>
            <person name="Oberbeckmann S."/>
            <person name="Bunk B."/>
            <person name="Jeske O."/>
            <person name="Meyerdierks A."/>
            <person name="Storesund J.E."/>
            <person name="Kallscheuer N."/>
            <person name="Luecker S."/>
            <person name="Lage O.M."/>
            <person name="Pohl T."/>
            <person name="Merkel B.J."/>
            <person name="Hornburger P."/>
            <person name="Mueller R.-W."/>
            <person name="Bruemmer F."/>
            <person name="Labrenz M."/>
            <person name="Spormann A.M."/>
            <person name="Op Den Camp H."/>
            <person name="Overmann J."/>
            <person name="Amann R."/>
            <person name="Jetten M.S.M."/>
            <person name="Mascher T."/>
            <person name="Medema M.H."/>
            <person name="Devos D.P."/>
            <person name="Kaster A.-K."/>
            <person name="Ovreas L."/>
            <person name="Rohde M."/>
            <person name="Galperin M.Y."/>
            <person name="Jogler C."/>
        </authorList>
    </citation>
    <scope>NUCLEOTIDE SEQUENCE [LARGE SCALE GENOMIC DNA]</scope>
    <source>
        <strain evidence="2 3">CA85</strain>
    </source>
</reference>
<evidence type="ECO:0000259" key="1">
    <source>
        <dbReference type="Pfam" id="PF14491"/>
    </source>
</evidence>
<dbReference type="RefSeq" id="WP_146389284.1">
    <property type="nucleotide sequence ID" value="NZ_SJPK01000001.1"/>
</dbReference>
<sequence>MTRADALRASRDSYAVAWRCFLIEQGSDSSKVFCFFEGEDSKYYEIRLKTLLGDDRRIRSLSCGGKREVKRVNSLWCQKGFERTHAERSMFFIDRDFDARGQNRLAGWHYVTPCYSIENLYMRKEVLSAILENEFNTSLDGPAGETVALQHFQVLLESFLDAATLLNAWIFLQRKHEQISGQSSTLNLKNVAFAKLFLVRHDTVVRLYDETTLPELFPDAHILPRDEIRRYEEWFRYSNRIDAFRGKYLAEFLRKALEVLKTDRVSTSPQYFAGKRRVKLGLSRENIVSELSQYASTPRCLRMFVANLT</sequence>
<evidence type="ECO:0000313" key="2">
    <source>
        <dbReference type="EMBL" id="TWT74882.1"/>
    </source>
</evidence>
<keyword evidence="3" id="KW-1185">Reference proteome</keyword>
<proteinExistence type="predicted"/>
<organism evidence="2 3">
    <name type="scientific">Allorhodopirellula solitaria</name>
    <dbReference type="NCBI Taxonomy" id="2527987"/>
    <lineage>
        <taxon>Bacteria</taxon>
        <taxon>Pseudomonadati</taxon>
        <taxon>Planctomycetota</taxon>
        <taxon>Planctomycetia</taxon>
        <taxon>Pirellulales</taxon>
        <taxon>Pirellulaceae</taxon>
        <taxon>Allorhodopirellula</taxon>
    </lineage>
</organism>
<gene>
    <name evidence="2" type="ORF">CA85_01680</name>
</gene>
<comment type="caution">
    <text evidence="2">The sequence shown here is derived from an EMBL/GenBank/DDBJ whole genome shotgun (WGS) entry which is preliminary data.</text>
</comment>
<evidence type="ECO:0000313" key="3">
    <source>
        <dbReference type="Proteomes" id="UP000318053"/>
    </source>
</evidence>
<dbReference type="InterPro" id="IPR029492">
    <property type="entry name" value="DUF4435"/>
</dbReference>
<dbReference type="Pfam" id="PF14491">
    <property type="entry name" value="DUF4435"/>
    <property type="match status" value="1"/>
</dbReference>
<accession>A0A5C5YJ35</accession>